<protein>
    <submittedName>
        <fullName evidence="2">Uncharacterized protein</fullName>
    </submittedName>
</protein>
<evidence type="ECO:0000313" key="2">
    <source>
        <dbReference type="EMBL" id="KAJ9554056.1"/>
    </source>
</evidence>
<evidence type="ECO:0000256" key="1">
    <source>
        <dbReference type="SAM" id="MobiDB-lite"/>
    </source>
</evidence>
<sequence length="456" mass="46344">MYRARFVGNDIIDGSPKTMIFGTPGTTINHQSIPKGVVGVDDDENMQDNFSGDTLLRRLPSPTTPFSGDTLLRRLPSPATTITKPTTNTATMSTTTATTATTTITKPTTNPTIQTKIPTTTAAKPTAATTTGSYIEFRVLGKFGVFSNQIWGVGGGCGDGDGDGGGDVGGGFGDGGGRFGGGDGDGGGGVGGGFGDGGCGGGDGGGVGGGFGDGGCGGGDGGGVGGGGGGYGGGDGGGGFGDGGGGCGGGGDGGSVGGGFGDGGGGCGGGDGGCGGGGGRRRESPEKKMTGYPFSREVHTRTTQFARTKQPRKSHVILCYDGKSVCRSRSDKASRCAASERLCTKSHRYPRPHWAQTNPRQFLGRSPTAKACSPGSKPPYLQNASPKAQTRLFENKPCPSNLAHGGIIKYLAKQKLAFLKVKRRHMIKIMATLAQHIRRKHNHEIHYHYLSHYFCC</sequence>
<dbReference type="PRINTS" id="PR01228">
    <property type="entry name" value="EGGSHELL"/>
</dbReference>
<reference evidence="2" key="1">
    <citation type="submission" date="2023-03" db="EMBL/GenBank/DDBJ databases">
        <title>Chromosome-scale reference genome and RAD-based genetic map of yellow starthistle (Centaurea solstitialis) reveal putative structural variation and QTLs associated with invader traits.</title>
        <authorList>
            <person name="Reatini B."/>
            <person name="Cang F.A."/>
            <person name="Jiang Q."/>
            <person name="Mckibben M.T.W."/>
            <person name="Barker M.S."/>
            <person name="Rieseberg L.H."/>
            <person name="Dlugosch K.M."/>
        </authorList>
    </citation>
    <scope>NUCLEOTIDE SEQUENCE</scope>
    <source>
        <strain evidence="2">CAN-66</strain>
        <tissue evidence="2">Leaf</tissue>
    </source>
</reference>
<dbReference type="AlphaFoldDB" id="A0AA38THC8"/>
<feature type="compositionally biased region" description="Basic and acidic residues" evidence="1">
    <location>
        <begin position="280"/>
        <end position="289"/>
    </location>
</feature>
<keyword evidence="3" id="KW-1185">Reference proteome</keyword>
<dbReference type="EMBL" id="JARYMX010000004">
    <property type="protein sequence ID" value="KAJ9554056.1"/>
    <property type="molecule type" value="Genomic_DNA"/>
</dbReference>
<accession>A0AA38THC8</accession>
<proteinExistence type="predicted"/>
<name>A0AA38THC8_9ASTR</name>
<evidence type="ECO:0000313" key="3">
    <source>
        <dbReference type="Proteomes" id="UP001172457"/>
    </source>
</evidence>
<gene>
    <name evidence="2" type="ORF">OSB04_018101</name>
</gene>
<dbReference type="Proteomes" id="UP001172457">
    <property type="component" value="Chromosome 4"/>
</dbReference>
<organism evidence="2 3">
    <name type="scientific">Centaurea solstitialis</name>
    <name type="common">yellow star-thistle</name>
    <dbReference type="NCBI Taxonomy" id="347529"/>
    <lineage>
        <taxon>Eukaryota</taxon>
        <taxon>Viridiplantae</taxon>
        <taxon>Streptophyta</taxon>
        <taxon>Embryophyta</taxon>
        <taxon>Tracheophyta</taxon>
        <taxon>Spermatophyta</taxon>
        <taxon>Magnoliopsida</taxon>
        <taxon>eudicotyledons</taxon>
        <taxon>Gunneridae</taxon>
        <taxon>Pentapetalae</taxon>
        <taxon>asterids</taxon>
        <taxon>campanulids</taxon>
        <taxon>Asterales</taxon>
        <taxon>Asteraceae</taxon>
        <taxon>Carduoideae</taxon>
        <taxon>Cardueae</taxon>
        <taxon>Centaureinae</taxon>
        <taxon>Centaurea</taxon>
    </lineage>
</organism>
<feature type="region of interest" description="Disordered" evidence="1">
    <location>
        <begin position="162"/>
        <end position="184"/>
    </location>
</feature>
<comment type="caution">
    <text evidence="2">The sequence shown here is derived from an EMBL/GenBank/DDBJ whole genome shotgun (WGS) entry which is preliminary data.</text>
</comment>
<feature type="region of interest" description="Disordered" evidence="1">
    <location>
        <begin position="274"/>
        <end position="308"/>
    </location>
</feature>